<proteinExistence type="predicted"/>
<dbReference type="SUPFAM" id="SSF55729">
    <property type="entry name" value="Acyl-CoA N-acyltransferases (Nat)"/>
    <property type="match status" value="1"/>
</dbReference>
<dbReference type="InterPro" id="IPR000182">
    <property type="entry name" value="GNAT_dom"/>
</dbReference>
<dbReference type="Proteomes" id="UP001057868">
    <property type="component" value="Unassembled WGS sequence"/>
</dbReference>
<evidence type="ECO:0000259" key="1">
    <source>
        <dbReference type="PROSITE" id="PS51186"/>
    </source>
</evidence>
<name>A0A9W6DAM6_9CLOT</name>
<dbReference type="PROSITE" id="PS51186">
    <property type="entry name" value="GNAT"/>
    <property type="match status" value="1"/>
</dbReference>
<evidence type="ECO:0000313" key="3">
    <source>
        <dbReference type="Proteomes" id="UP001057868"/>
    </source>
</evidence>
<dbReference type="PANTHER" id="PTHR43792">
    <property type="entry name" value="GNAT FAMILY, PUTATIVE (AFU_ORTHOLOGUE AFUA_3G00765)-RELATED-RELATED"/>
    <property type="match status" value="1"/>
</dbReference>
<protein>
    <submittedName>
        <fullName evidence="2">N-acetyltransferase</fullName>
    </submittedName>
</protein>
<evidence type="ECO:0000313" key="2">
    <source>
        <dbReference type="EMBL" id="GKU24977.1"/>
    </source>
</evidence>
<organism evidence="2 3">
    <name type="scientific">Clostridium folliculivorans</name>
    <dbReference type="NCBI Taxonomy" id="2886038"/>
    <lineage>
        <taxon>Bacteria</taxon>
        <taxon>Bacillati</taxon>
        <taxon>Bacillota</taxon>
        <taxon>Clostridia</taxon>
        <taxon>Eubacteriales</taxon>
        <taxon>Clostridiaceae</taxon>
        <taxon>Clostridium</taxon>
    </lineage>
</organism>
<feature type="domain" description="N-acetyltransferase" evidence="1">
    <location>
        <begin position="15"/>
        <end position="174"/>
    </location>
</feature>
<dbReference type="Gene3D" id="3.40.630.30">
    <property type="match status" value="1"/>
</dbReference>
<dbReference type="InterPro" id="IPR051531">
    <property type="entry name" value="N-acetyltransferase"/>
</dbReference>
<dbReference type="EMBL" id="BQXY01000002">
    <property type="protein sequence ID" value="GKU24977.1"/>
    <property type="molecule type" value="Genomic_DNA"/>
</dbReference>
<dbReference type="GO" id="GO:0016747">
    <property type="term" value="F:acyltransferase activity, transferring groups other than amino-acyl groups"/>
    <property type="evidence" value="ECO:0007669"/>
    <property type="project" value="InterPro"/>
</dbReference>
<comment type="caution">
    <text evidence="2">The sequence shown here is derived from an EMBL/GenBank/DDBJ whole genome shotgun (WGS) entry which is preliminary data.</text>
</comment>
<dbReference type="RefSeq" id="WP_261851951.1">
    <property type="nucleotide sequence ID" value="NZ_BQXY01000002.1"/>
</dbReference>
<dbReference type="Pfam" id="PF13302">
    <property type="entry name" value="Acetyltransf_3"/>
    <property type="match status" value="1"/>
</dbReference>
<accession>A0A9W6DAM6</accession>
<keyword evidence="3" id="KW-1185">Reference proteome</keyword>
<reference evidence="2" key="1">
    <citation type="journal article" date="2023" name="Int. J. Syst. Evol. Microbiol.">
        <title>&lt;i&gt;Clostridium folliculivorans&lt;/i&gt; sp. nov., isolated from soil samples of an organic paddy in Japan.</title>
        <authorList>
            <person name="Tazawa J."/>
            <person name="Kobayashi H."/>
            <person name="Tanizawa Y."/>
            <person name="Uchino A."/>
            <person name="Tanaka F."/>
            <person name="Urashima Y."/>
            <person name="Miura S."/>
            <person name="Sakamoto M."/>
            <person name="Ohkuma M."/>
            <person name="Tohno M."/>
        </authorList>
    </citation>
    <scope>NUCLEOTIDE SEQUENCE</scope>
    <source>
        <strain evidence="2">D1-1</strain>
    </source>
</reference>
<dbReference type="AlphaFoldDB" id="A0A9W6DAM6"/>
<gene>
    <name evidence="2" type="ORF">CFOLD11_18030</name>
</gene>
<dbReference type="InterPro" id="IPR016181">
    <property type="entry name" value="Acyl_CoA_acyltransferase"/>
</dbReference>
<sequence length="185" mass="21350">MLTHKGTQSLETDRLLLRRFKPSDAECMFKNWANDSEVCKFLSWNPHKDLSETKQIVESWVNAYSSNYYNWAIELKSNSEIIGQISLMSLDEKHLSCATGYNIGRTFWGKGFMTEALDVVIDYLFEEIGMNRIEARHNTLNIASGRVMQKSGMSFEGILRQVKINKYGEFYDLAVYSILSSDLKF</sequence>